<dbReference type="InterPro" id="IPR042095">
    <property type="entry name" value="SUMF_sf"/>
</dbReference>
<dbReference type="Pfam" id="PF03781">
    <property type="entry name" value="FGE-sulfatase"/>
    <property type="match status" value="1"/>
</dbReference>
<accession>A0A166ASM5</accession>
<comment type="caution">
    <text evidence="2">The sequence shown here is derived from an EMBL/GenBank/DDBJ whole genome shotgun (WGS) entry which is preliminary data.</text>
</comment>
<dbReference type="SUPFAM" id="SSF56436">
    <property type="entry name" value="C-type lectin-like"/>
    <property type="match status" value="1"/>
</dbReference>
<evidence type="ECO:0000313" key="3">
    <source>
        <dbReference type="Proteomes" id="UP000076577"/>
    </source>
</evidence>
<proteinExistence type="predicted"/>
<evidence type="ECO:0000259" key="1">
    <source>
        <dbReference type="Pfam" id="PF03781"/>
    </source>
</evidence>
<dbReference type="Gene3D" id="3.90.1580.10">
    <property type="entry name" value="paralog of FGE (formylglycine-generating enzyme)"/>
    <property type="match status" value="1"/>
</dbReference>
<dbReference type="InterPro" id="IPR016187">
    <property type="entry name" value="CTDL_fold"/>
</dbReference>
<protein>
    <submittedName>
        <fullName evidence="2">Formylglycine-generating sulfatase enzyme</fullName>
    </submittedName>
</protein>
<dbReference type="EMBL" id="LMCB01000004">
    <property type="protein sequence ID" value="KZL21500.1"/>
    <property type="molecule type" value="Genomic_DNA"/>
</dbReference>
<name>A0A166ASM5_9HYPH</name>
<dbReference type="Proteomes" id="UP000076577">
    <property type="component" value="Unassembled WGS sequence"/>
</dbReference>
<dbReference type="RefSeq" id="WP_074882110.1">
    <property type="nucleotide sequence ID" value="NZ_FOFM01000006.1"/>
</dbReference>
<keyword evidence="3" id="KW-1185">Reference proteome</keyword>
<reference evidence="2 3" key="1">
    <citation type="journal article" date="2016" name="Front. Microbiol.">
        <title>Comparative Genomic Analysis Reveals a Diverse Repertoire of Genes Involved in Prokaryote-Eukaryote Interactions within the Pseudovibrio Genus.</title>
        <authorList>
            <person name="Romano S."/>
            <person name="Fernandez-Guerra A."/>
            <person name="Reen F.J."/>
            <person name="Glockner F.O."/>
            <person name="Crowley S.P."/>
            <person name="O'Sullivan O."/>
            <person name="Cotter P.D."/>
            <person name="Adams C."/>
            <person name="Dobson A.D."/>
            <person name="O'Gara F."/>
        </authorList>
    </citation>
    <scope>NUCLEOTIDE SEQUENCE [LARGE SCALE GENOMIC DNA]</scope>
    <source>
        <strain evidence="2 3">Ad2</strain>
    </source>
</reference>
<gene>
    <name evidence="2" type="ORF">PsAD2_00795</name>
</gene>
<feature type="domain" description="Sulfatase-modifying factor enzyme-like" evidence="1">
    <location>
        <begin position="1"/>
        <end position="57"/>
    </location>
</feature>
<organism evidence="2 3">
    <name type="scientific">Pseudovibrio axinellae</name>
    <dbReference type="NCBI Taxonomy" id="989403"/>
    <lineage>
        <taxon>Bacteria</taxon>
        <taxon>Pseudomonadati</taxon>
        <taxon>Pseudomonadota</taxon>
        <taxon>Alphaproteobacteria</taxon>
        <taxon>Hyphomicrobiales</taxon>
        <taxon>Stappiaceae</taxon>
        <taxon>Pseudovibrio</taxon>
    </lineage>
</organism>
<sequence>MLGNVWEWCWDLYDPAVYGDYRVSNSGIWADDERGCLATSRWRSRPAFGVKDLGFRITQSIR</sequence>
<dbReference type="InterPro" id="IPR005532">
    <property type="entry name" value="SUMF_dom"/>
</dbReference>
<dbReference type="STRING" id="989403.SAMN05421798_10667"/>
<evidence type="ECO:0000313" key="2">
    <source>
        <dbReference type="EMBL" id="KZL21500.1"/>
    </source>
</evidence>
<dbReference type="PATRIC" id="fig|989403.3.peg.841"/>
<dbReference type="AlphaFoldDB" id="A0A166ASM5"/>